<name>A0A1E3NNL9_9ASCO</name>
<feature type="compositionally biased region" description="Basic and acidic residues" evidence="1">
    <location>
        <begin position="25"/>
        <end position="35"/>
    </location>
</feature>
<protein>
    <submittedName>
        <fullName evidence="2">Uncharacterized protein</fullName>
    </submittedName>
</protein>
<feature type="region of interest" description="Disordered" evidence="1">
    <location>
        <begin position="103"/>
        <end position="160"/>
    </location>
</feature>
<keyword evidence="3" id="KW-1185">Reference proteome</keyword>
<organism evidence="2 3">
    <name type="scientific">Pichia membranifaciens NRRL Y-2026</name>
    <dbReference type="NCBI Taxonomy" id="763406"/>
    <lineage>
        <taxon>Eukaryota</taxon>
        <taxon>Fungi</taxon>
        <taxon>Dikarya</taxon>
        <taxon>Ascomycota</taxon>
        <taxon>Saccharomycotina</taxon>
        <taxon>Pichiomycetes</taxon>
        <taxon>Pichiales</taxon>
        <taxon>Pichiaceae</taxon>
        <taxon>Pichia</taxon>
    </lineage>
</organism>
<accession>A0A1E3NNL9</accession>
<evidence type="ECO:0000256" key="1">
    <source>
        <dbReference type="SAM" id="MobiDB-lite"/>
    </source>
</evidence>
<evidence type="ECO:0000313" key="3">
    <source>
        <dbReference type="Proteomes" id="UP000094455"/>
    </source>
</evidence>
<sequence length="160" mass="18159">MVAITIMLPQLSGLATYTNNPDYIAKQRERKEAKNKSRPSQKFSGQQQQNAFTYAAPDADIEGDDQAVSSKSSAFKGVRSTLNKLAHPQLTESDIPIKLELVGESELKRRARRREDEPKKVNTDPNSFDYDIDEFIDEENRKEAFESQQDAQRKYGTSDV</sequence>
<dbReference type="OrthoDB" id="4092812at2759"/>
<proteinExistence type="predicted"/>
<dbReference type="AlphaFoldDB" id="A0A1E3NNL9"/>
<gene>
    <name evidence="2" type="ORF">PICMEDRAFT_10668</name>
</gene>
<dbReference type="EMBL" id="KV454002">
    <property type="protein sequence ID" value="ODQ47701.1"/>
    <property type="molecule type" value="Genomic_DNA"/>
</dbReference>
<dbReference type="RefSeq" id="XP_019018814.1">
    <property type="nucleotide sequence ID" value="XM_019159704.1"/>
</dbReference>
<feature type="compositionally biased region" description="Polar residues" evidence="1">
    <location>
        <begin position="38"/>
        <end position="50"/>
    </location>
</feature>
<feature type="compositionally biased region" description="Basic and acidic residues" evidence="1">
    <location>
        <begin position="105"/>
        <end position="122"/>
    </location>
</feature>
<feature type="region of interest" description="Disordered" evidence="1">
    <location>
        <begin position="25"/>
        <end position="50"/>
    </location>
</feature>
<evidence type="ECO:0000313" key="2">
    <source>
        <dbReference type="EMBL" id="ODQ47701.1"/>
    </source>
</evidence>
<dbReference type="Proteomes" id="UP000094455">
    <property type="component" value="Unassembled WGS sequence"/>
</dbReference>
<dbReference type="GeneID" id="30176391"/>
<reference evidence="2 3" key="1">
    <citation type="journal article" date="2016" name="Proc. Natl. Acad. Sci. U.S.A.">
        <title>Comparative genomics of biotechnologically important yeasts.</title>
        <authorList>
            <person name="Riley R."/>
            <person name="Haridas S."/>
            <person name="Wolfe K.H."/>
            <person name="Lopes M.R."/>
            <person name="Hittinger C.T."/>
            <person name="Goeker M."/>
            <person name="Salamov A.A."/>
            <person name="Wisecaver J.H."/>
            <person name="Long T.M."/>
            <person name="Calvey C.H."/>
            <person name="Aerts A.L."/>
            <person name="Barry K.W."/>
            <person name="Choi C."/>
            <person name="Clum A."/>
            <person name="Coughlan A.Y."/>
            <person name="Deshpande S."/>
            <person name="Douglass A.P."/>
            <person name="Hanson S.J."/>
            <person name="Klenk H.-P."/>
            <person name="LaButti K.M."/>
            <person name="Lapidus A."/>
            <person name="Lindquist E.A."/>
            <person name="Lipzen A.M."/>
            <person name="Meier-Kolthoff J.P."/>
            <person name="Ohm R.A."/>
            <person name="Otillar R.P."/>
            <person name="Pangilinan J.L."/>
            <person name="Peng Y."/>
            <person name="Rokas A."/>
            <person name="Rosa C.A."/>
            <person name="Scheuner C."/>
            <person name="Sibirny A.A."/>
            <person name="Slot J.C."/>
            <person name="Stielow J.B."/>
            <person name="Sun H."/>
            <person name="Kurtzman C.P."/>
            <person name="Blackwell M."/>
            <person name="Grigoriev I.V."/>
            <person name="Jeffries T.W."/>
        </authorList>
    </citation>
    <scope>NUCLEOTIDE SEQUENCE [LARGE SCALE GENOMIC DNA]</scope>
    <source>
        <strain evidence="2 3">NRRL Y-2026</strain>
    </source>
</reference>